<dbReference type="Gene3D" id="2.60.120.200">
    <property type="match status" value="1"/>
</dbReference>
<dbReference type="AlphaFoldDB" id="A0A5C7H3K7"/>
<evidence type="ECO:0000256" key="9">
    <source>
        <dbReference type="ARBA" id="ARBA00023170"/>
    </source>
</evidence>
<keyword evidence="3" id="KW-0732">Signal</keyword>
<keyword evidence="8" id="KW-0472">Membrane</keyword>
<dbReference type="InterPro" id="IPR017441">
    <property type="entry name" value="Protein_kinase_ATP_BS"/>
</dbReference>
<dbReference type="EMBL" id="VAHF01000011">
    <property type="protein sequence ID" value="TXG50846.1"/>
    <property type="molecule type" value="Genomic_DNA"/>
</dbReference>
<sequence length="322" mass="35048">MFGDGLAFFLAPFGYQIPQNSAGGCVGLFNTTQAIASLFKSQVVLVEFDTFSGPGWDPTNMKSHVGIDNNSVSSAVYTLWNASVHSGHTADVLIVYNATTSKNLSVSWSDLETLDSKETTSLFYQTDLRNTLPEWVTIGFSAATGVYTERHLLKSWEFNSTLDIKEKNKMNARSGIEMVAVVVPVANLTSITDEFGRDHAGGPRRFCCSELSSATNNFSAERKLGQGGFGAVYRGHLVALDTTVAVKKHDSYVDHELGPKTTGLAGTLGYMTPEYISTGRASKQLDVYSFRVVALEIATKIRSATPTKENPEMGLVEWVLDL</sequence>
<feature type="binding site" evidence="10">
    <location>
        <position position="248"/>
    </location>
    <ligand>
        <name>ATP</name>
        <dbReference type="ChEBI" id="CHEBI:30616"/>
    </ligand>
</feature>
<gene>
    <name evidence="12" type="ORF">EZV62_023370</name>
</gene>
<evidence type="ECO:0000256" key="3">
    <source>
        <dbReference type="ARBA" id="ARBA00022729"/>
    </source>
</evidence>
<evidence type="ECO:0000313" key="12">
    <source>
        <dbReference type="EMBL" id="TXG50846.1"/>
    </source>
</evidence>
<evidence type="ECO:0000256" key="2">
    <source>
        <dbReference type="ARBA" id="ARBA00022692"/>
    </source>
</evidence>
<evidence type="ECO:0000259" key="11">
    <source>
        <dbReference type="Pfam" id="PF00139"/>
    </source>
</evidence>
<keyword evidence="5 10" id="KW-0547">Nucleotide-binding</keyword>
<dbReference type="InterPro" id="IPR050528">
    <property type="entry name" value="L-type_Lectin-RKs"/>
</dbReference>
<dbReference type="Gene3D" id="1.10.510.10">
    <property type="entry name" value="Transferase(Phosphotransferase) domain 1"/>
    <property type="match status" value="1"/>
</dbReference>
<evidence type="ECO:0000256" key="1">
    <source>
        <dbReference type="ARBA" id="ARBA00004479"/>
    </source>
</evidence>
<dbReference type="Pfam" id="PF00139">
    <property type="entry name" value="Lectin_legB"/>
    <property type="match status" value="1"/>
</dbReference>
<evidence type="ECO:0000256" key="8">
    <source>
        <dbReference type="ARBA" id="ARBA00023136"/>
    </source>
</evidence>
<dbReference type="InterPro" id="IPR001220">
    <property type="entry name" value="Legume_lectin_dom"/>
</dbReference>
<evidence type="ECO:0000313" key="13">
    <source>
        <dbReference type="Proteomes" id="UP000323000"/>
    </source>
</evidence>
<dbReference type="InterPro" id="IPR011009">
    <property type="entry name" value="Kinase-like_dom_sf"/>
</dbReference>
<keyword evidence="2" id="KW-0812">Transmembrane</keyword>
<keyword evidence="6 10" id="KW-0067">ATP-binding</keyword>
<dbReference type="PROSITE" id="PS00107">
    <property type="entry name" value="PROTEIN_KINASE_ATP"/>
    <property type="match status" value="1"/>
</dbReference>
<protein>
    <recommendedName>
        <fullName evidence="11">Legume lectin domain-containing protein</fullName>
    </recommendedName>
</protein>
<dbReference type="GO" id="GO:0030246">
    <property type="term" value="F:carbohydrate binding"/>
    <property type="evidence" value="ECO:0007669"/>
    <property type="project" value="UniProtKB-KW"/>
</dbReference>
<dbReference type="PROSITE" id="PS00308">
    <property type="entry name" value="LECTIN_LEGUME_ALPHA"/>
    <property type="match status" value="1"/>
</dbReference>
<evidence type="ECO:0000256" key="6">
    <source>
        <dbReference type="ARBA" id="ARBA00022840"/>
    </source>
</evidence>
<accession>A0A5C7H3K7</accession>
<dbReference type="Proteomes" id="UP000323000">
    <property type="component" value="Chromosome 11"/>
</dbReference>
<dbReference type="Gene3D" id="3.30.200.20">
    <property type="entry name" value="Phosphorylase Kinase, domain 1"/>
    <property type="match status" value="1"/>
</dbReference>
<keyword evidence="9" id="KW-0675">Receptor</keyword>
<keyword evidence="4" id="KW-0430">Lectin</keyword>
<keyword evidence="13" id="KW-1185">Reference proteome</keyword>
<feature type="domain" description="Legume lectin" evidence="11">
    <location>
        <begin position="2"/>
        <end position="171"/>
    </location>
</feature>
<dbReference type="GO" id="GO:0005524">
    <property type="term" value="F:ATP binding"/>
    <property type="evidence" value="ECO:0007669"/>
    <property type="project" value="UniProtKB-UniRule"/>
</dbReference>
<organism evidence="12 13">
    <name type="scientific">Acer yangbiense</name>
    <dbReference type="NCBI Taxonomy" id="1000413"/>
    <lineage>
        <taxon>Eukaryota</taxon>
        <taxon>Viridiplantae</taxon>
        <taxon>Streptophyta</taxon>
        <taxon>Embryophyta</taxon>
        <taxon>Tracheophyta</taxon>
        <taxon>Spermatophyta</taxon>
        <taxon>Magnoliopsida</taxon>
        <taxon>eudicotyledons</taxon>
        <taxon>Gunneridae</taxon>
        <taxon>Pentapetalae</taxon>
        <taxon>rosids</taxon>
        <taxon>malvids</taxon>
        <taxon>Sapindales</taxon>
        <taxon>Sapindaceae</taxon>
        <taxon>Hippocastanoideae</taxon>
        <taxon>Acereae</taxon>
        <taxon>Acer</taxon>
    </lineage>
</organism>
<dbReference type="PANTHER" id="PTHR27007">
    <property type="match status" value="1"/>
</dbReference>
<dbReference type="GO" id="GO:0016020">
    <property type="term" value="C:membrane"/>
    <property type="evidence" value="ECO:0007669"/>
    <property type="project" value="UniProtKB-SubCell"/>
</dbReference>
<proteinExistence type="predicted"/>
<dbReference type="InterPro" id="IPR013320">
    <property type="entry name" value="ConA-like_dom_sf"/>
</dbReference>
<dbReference type="SUPFAM" id="SSF56112">
    <property type="entry name" value="Protein kinase-like (PK-like)"/>
    <property type="match status" value="1"/>
</dbReference>
<evidence type="ECO:0000256" key="7">
    <source>
        <dbReference type="ARBA" id="ARBA00022989"/>
    </source>
</evidence>
<evidence type="ECO:0000256" key="4">
    <source>
        <dbReference type="ARBA" id="ARBA00022734"/>
    </source>
</evidence>
<evidence type="ECO:0000256" key="10">
    <source>
        <dbReference type="PROSITE-ProRule" id="PRU10141"/>
    </source>
</evidence>
<dbReference type="OrthoDB" id="4062651at2759"/>
<dbReference type="InterPro" id="IPR000985">
    <property type="entry name" value="Lectin_LegA_CS"/>
</dbReference>
<comment type="subcellular location">
    <subcellularLocation>
        <location evidence="1">Membrane</location>
        <topology evidence="1">Single-pass type I membrane protein</topology>
    </subcellularLocation>
</comment>
<dbReference type="SUPFAM" id="SSF49899">
    <property type="entry name" value="Concanavalin A-like lectins/glucanases"/>
    <property type="match status" value="1"/>
</dbReference>
<dbReference type="CDD" id="cd06899">
    <property type="entry name" value="lectin_legume_LecRK_Arcelin_ConA"/>
    <property type="match status" value="1"/>
</dbReference>
<evidence type="ECO:0000256" key="5">
    <source>
        <dbReference type="ARBA" id="ARBA00022741"/>
    </source>
</evidence>
<name>A0A5C7H3K7_9ROSI</name>
<comment type="caution">
    <text evidence="12">The sequence shown here is derived from an EMBL/GenBank/DDBJ whole genome shotgun (WGS) entry which is preliminary data.</text>
</comment>
<keyword evidence="7" id="KW-1133">Transmembrane helix</keyword>
<reference evidence="13" key="1">
    <citation type="journal article" date="2019" name="Gigascience">
        <title>De novo genome assembly of the endangered Acer yangbiense, a plant species with extremely small populations endemic to Yunnan Province, China.</title>
        <authorList>
            <person name="Yang J."/>
            <person name="Wariss H.M."/>
            <person name="Tao L."/>
            <person name="Zhang R."/>
            <person name="Yun Q."/>
            <person name="Hollingsworth P."/>
            <person name="Dao Z."/>
            <person name="Luo G."/>
            <person name="Guo H."/>
            <person name="Ma Y."/>
            <person name="Sun W."/>
        </authorList>
    </citation>
    <scope>NUCLEOTIDE SEQUENCE [LARGE SCALE GENOMIC DNA]</scope>
    <source>
        <strain evidence="13">cv. Malutang</strain>
    </source>
</reference>